<dbReference type="SUPFAM" id="SSF82171">
    <property type="entry name" value="DPP6 N-terminal domain-like"/>
    <property type="match status" value="1"/>
</dbReference>
<evidence type="ECO:0000256" key="8">
    <source>
        <dbReference type="PIRNR" id="PIRNR017222"/>
    </source>
</evidence>
<comment type="similarity">
    <text evidence="1 8">Belongs to the WD repeat EIF2A family.</text>
</comment>
<organism evidence="12 13">
    <name type="scientific">Dentipellis fragilis</name>
    <dbReference type="NCBI Taxonomy" id="205917"/>
    <lineage>
        <taxon>Eukaryota</taxon>
        <taxon>Fungi</taxon>
        <taxon>Dikarya</taxon>
        <taxon>Basidiomycota</taxon>
        <taxon>Agaricomycotina</taxon>
        <taxon>Agaricomycetes</taxon>
        <taxon>Russulales</taxon>
        <taxon>Hericiaceae</taxon>
        <taxon>Dentipellis</taxon>
    </lineage>
</organism>
<feature type="coiled-coil region" evidence="9">
    <location>
        <begin position="645"/>
        <end position="672"/>
    </location>
</feature>
<dbReference type="InterPro" id="IPR011387">
    <property type="entry name" value="TIF2A"/>
</dbReference>
<comment type="caution">
    <text evidence="12">The sequence shown here is derived from an EMBL/GenBank/DDBJ whole genome shotgun (WGS) entry which is preliminary data.</text>
</comment>
<dbReference type="PIRSF" id="PIRSF017222">
    <property type="entry name" value="eIF2A"/>
    <property type="match status" value="1"/>
</dbReference>
<keyword evidence="4" id="KW-0853">WD repeat</keyword>
<keyword evidence="7 8" id="KW-0648">Protein biosynthesis</keyword>
<feature type="compositionally biased region" description="Low complexity" evidence="10">
    <location>
        <begin position="596"/>
        <end position="614"/>
    </location>
</feature>
<evidence type="ECO:0000256" key="5">
    <source>
        <dbReference type="ARBA" id="ARBA00022737"/>
    </source>
</evidence>
<dbReference type="PANTHER" id="PTHR13227">
    <property type="entry name" value="EUKARYOTIC TRANSLATION INITIATION FACTOR 2A"/>
    <property type="match status" value="1"/>
</dbReference>
<gene>
    <name evidence="12" type="ORF">EVG20_g5674</name>
</gene>
<keyword evidence="9" id="KW-0175">Coiled coil</keyword>
<dbReference type="GO" id="GO:0043022">
    <property type="term" value="F:ribosome binding"/>
    <property type="evidence" value="ECO:0007669"/>
    <property type="project" value="UniProtKB-UniRule"/>
</dbReference>
<sequence length="697" mass="75669">MFCFVSSFGERNFAATEFSLQFFPPTWFRCLVVREALTCFAALRSSSEVVQSLSEVAQVQITMSSQMSEQYAYRAQKTMGLVNGSPSYEPLGNFRSPDVPGRTYQYSPDGRLFAFAVPSGVRIYQAEGAVLLQELALPNVVELNFSPRGTYLSTWERPVKLEDGAQHKNLRIFSASTGEELIAFSAKLQEGWDLQYTITESHAVRLVGQEIQVFHPAEWGKSVVDKLKVEGASSVTLSPGLNPSVAVFIPEKKGAPASVRIYSLLNLSAPPTSQKTFFKAEKSQIKWNTLGTQVLVLTHTDVDNTNKSYYGQTGLYLLSAAGNFDCRVSLDKEGPIHDFAWSPNSKEFGVVYGYMPAKVMLFDQRVKTLHDFGSSFYNFVSFNPQSRLIALAGFGNLAGTCDIFDRRSLTKIATIDAANTSHCEWSPDGKFLLTATLSPRLRVDNGIKVWYILGQLMHIQMIDELYQAGWRPIPVDAAPKFPQVIPAAPAPSPSVEAYSAIAKPVPAKPAGTYRPPGARGLTASLVYSRDDGGSPGRTPAGSGTATPTRQGRSPAPNANGRRYVPGAPTSPSPVPEGDKKSRKRKPAKDKKERADGNTNGNANGNANANEGSAAPPQLKINGGAPLVGDSSVPPTPGGDGALDPIQKKIRNLNKKLKAIDELKEKADRGERLEATQLKKIESEAEIKKELSTLSKAA</sequence>
<evidence type="ECO:0000256" key="2">
    <source>
        <dbReference type="ARBA" id="ARBA00013819"/>
    </source>
</evidence>
<dbReference type="GO" id="GO:0006417">
    <property type="term" value="P:regulation of translation"/>
    <property type="evidence" value="ECO:0007669"/>
    <property type="project" value="UniProtKB-KW"/>
</dbReference>
<dbReference type="Gene3D" id="2.130.10.10">
    <property type="entry name" value="YVTN repeat-like/Quinoprotein amine dehydrogenase"/>
    <property type="match status" value="1"/>
</dbReference>
<dbReference type="GO" id="GO:0003743">
    <property type="term" value="F:translation initiation factor activity"/>
    <property type="evidence" value="ECO:0007669"/>
    <property type="project" value="UniProtKB-UniRule"/>
</dbReference>
<dbReference type="STRING" id="205917.A0A4Y9YU16"/>
<dbReference type="InterPro" id="IPR013979">
    <property type="entry name" value="TIF_beta_prop-like"/>
</dbReference>
<accession>A0A4Y9YU16</accession>
<feature type="region of interest" description="Disordered" evidence="10">
    <location>
        <begin position="526"/>
        <end position="644"/>
    </location>
</feature>
<evidence type="ECO:0000256" key="4">
    <source>
        <dbReference type="ARBA" id="ARBA00022574"/>
    </source>
</evidence>
<dbReference type="GO" id="GO:0022627">
    <property type="term" value="C:cytosolic small ribosomal subunit"/>
    <property type="evidence" value="ECO:0007669"/>
    <property type="project" value="TreeGrafter"/>
</dbReference>
<dbReference type="Proteomes" id="UP000298327">
    <property type="component" value="Unassembled WGS sequence"/>
</dbReference>
<proteinExistence type="inferred from homology"/>
<evidence type="ECO:0000256" key="3">
    <source>
        <dbReference type="ARBA" id="ARBA00022540"/>
    </source>
</evidence>
<comment type="function">
    <text evidence="8">Functions in the early steps of protein synthesis of a small number of specific mRNAs. Acts by directing the binding of methionyl-tRNAi to 40S ribosomal subunits. In contrast to the eIF-2 complex, it binds methionyl-tRNAi to 40S subunits in a codon-dependent manner, whereas the eIF-2 complex binds methionyl-tRNAi to 40S subunits in a GTP-dependent manner.</text>
</comment>
<reference evidence="12 13" key="1">
    <citation type="submission" date="2019-02" db="EMBL/GenBank/DDBJ databases">
        <title>Genome sequencing of the rare red list fungi Dentipellis fragilis.</title>
        <authorList>
            <person name="Buettner E."/>
            <person name="Kellner H."/>
        </authorList>
    </citation>
    <scope>NUCLEOTIDE SEQUENCE [LARGE SCALE GENOMIC DNA]</scope>
    <source>
        <strain evidence="12 13">DSM 105465</strain>
    </source>
</reference>
<dbReference type="EMBL" id="SEOQ01000344">
    <property type="protein sequence ID" value="TFY65217.1"/>
    <property type="molecule type" value="Genomic_DNA"/>
</dbReference>
<dbReference type="GO" id="GO:0003729">
    <property type="term" value="F:mRNA binding"/>
    <property type="evidence" value="ECO:0007669"/>
    <property type="project" value="TreeGrafter"/>
</dbReference>
<dbReference type="InterPro" id="IPR015943">
    <property type="entry name" value="WD40/YVTN_repeat-like_dom_sf"/>
</dbReference>
<protein>
    <recommendedName>
        <fullName evidence="2 8">Eukaryotic translation initiation factor 2A</fullName>
        <shortName evidence="8">eIF-2A</shortName>
    </recommendedName>
</protein>
<evidence type="ECO:0000256" key="7">
    <source>
        <dbReference type="ARBA" id="ARBA00022917"/>
    </source>
</evidence>
<name>A0A4Y9YU16_9AGAM</name>
<evidence type="ECO:0000256" key="6">
    <source>
        <dbReference type="ARBA" id="ARBA00022845"/>
    </source>
</evidence>
<evidence type="ECO:0000256" key="1">
    <source>
        <dbReference type="ARBA" id="ARBA00009573"/>
    </source>
</evidence>
<dbReference type="OrthoDB" id="2194683at2759"/>
<dbReference type="PANTHER" id="PTHR13227:SF0">
    <property type="entry name" value="EUKARYOTIC TRANSLATION INITIATION FACTOR 2A"/>
    <property type="match status" value="1"/>
</dbReference>
<feature type="compositionally biased region" description="Polar residues" evidence="10">
    <location>
        <begin position="541"/>
        <end position="551"/>
    </location>
</feature>
<evidence type="ECO:0000256" key="9">
    <source>
        <dbReference type="SAM" id="Coils"/>
    </source>
</evidence>
<feature type="domain" description="Translation initiation factor beta propellor-like" evidence="11">
    <location>
        <begin position="275"/>
        <end position="468"/>
    </location>
</feature>
<evidence type="ECO:0000259" key="11">
    <source>
        <dbReference type="Pfam" id="PF08662"/>
    </source>
</evidence>
<keyword evidence="3 8" id="KW-0396">Initiation factor</keyword>
<dbReference type="Pfam" id="PF08662">
    <property type="entry name" value="eIF2A"/>
    <property type="match status" value="1"/>
</dbReference>
<dbReference type="AlphaFoldDB" id="A0A4Y9YU16"/>
<keyword evidence="5" id="KW-0677">Repeat</keyword>
<dbReference type="GO" id="GO:0000049">
    <property type="term" value="F:tRNA binding"/>
    <property type="evidence" value="ECO:0007669"/>
    <property type="project" value="UniProtKB-UniRule"/>
</dbReference>
<evidence type="ECO:0000313" key="13">
    <source>
        <dbReference type="Proteomes" id="UP000298327"/>
    </source>
</evidence>
<keyword evidence="13" id="KW-1185">Reference proteome</keyword>
<evidence type="ECO:0000256" key="10">
    <source>
        <dbReference type="SAM" id="MobiDB-lite"/>
    </source>
</evidence>
<keyword evidence="6 8" id="KW-0810">Translation regulation</keyword>
<evidence type="ECO:0000313" key="12">
    <source>
        <dbReference type="EMBL" id="TFY65217.1"/>
    </source>
</evidence>